<feature type="compositionally biased region" description="Low complexity" evidence="7">
    <location>
        <begin position="517"/>
        <end position="530"/>
    </location>
</feature>
<dbReference type="GO" id="GO:0032968">
    <property type="term" value="P:positive regulation of transcription elongation by RNA polymerase II"/>
    <property type="evidence" value="ECO:0007669"/>
    <property type="project" value="TreeGrafter"/>
</dbReference>
<dbReference type="InterPro" id="IPR011009">
    <property type="entry name" value="Kinase-like_dom_sf"/>
</dbReference>
<feature type="region of interest" description="Disordered" evidence="7">
    <location>
        <begin position="49"/>
        <end position="90"/>
    </location>
</feature>
<keyword evidence="4 9" id="KW-0418">Kinase</keyword>
<evidence type="ECO:0000313" key="10">
    <source>
        <dbReference type="Proteomes" id="UP000236291"/>
    </source>
</evidence>
<feature type="compositionally biased region" description="Basic and acidic residues" evidence="7">
    <location>
        <begin position="52"/>
        <end position="62"/>
    </location>
</feature>
<dbReference type="GO" id="GO:0008353">
    <property type="term" value="F:RNA polymerase II CTD heptapeptide repeat kinase activity"/>
    <property type="evidence" value="ECO:0007669"/>
    <property type="project" value="TreeGrafter"/>
</dbReference>
<organism evidence="9 10">
    <name type="scientific">Trifolium pratense</name>
    <name type="common">Red clover</name>
    <dbReference type="NCBI Taxonomy" id="57577"/>
    <lineage>
        <taxon>Eukaryota</taxon>
        <taxon>Viridiplantae</taxon>
        <taxon>Streptophyta</taxon>
        <taxon>Embryophyta</taxon>
        <taxon>Tracheophyta</taxon>
        <taxon>Spermatophyta</taxon>
        <taxon>Magnoliopsida</taxon>
        <taxon>eudicotyledons</taxon>
        <taxon>Gunneridae</taxon>
        <taxon>Pentapetalae</taxon>
        <taxon>rosids</taxon>
        <taxon>fabids</taxon>
        <taxon>Fabales</taxon>
        <taxon>Fabaceae</taxon>
        <taxon>Papilionoideae</taxon>
        <taxon>50 kb inversion clade</taxon>
        <taxon>NPAAA clade</taxon>
        <taxon>Hologalegina</taxon>
        <taxon>IRL clade</taxon>
        <taxon>Trifolieae</taxon>
        <taxon>Trifolium</taxon>
    </lineage>
</organism>
<feature type="compositionally biased region" description="Gly residues" evidence="7">
    <location>
        <begin position="75"/>
        <end position="84"/>
    </location>
</feature>
<reference evidence="9 10" key="2">
    <citation type="journal article" date="2017" name="Front. Plant Sci.">
        <title>Gene Classification and Mining of Molecular Markers Useful in Red Clover (Trifolium pratense) Breeding.</title>
        <authorList>
            <person name="Istvanek J."/>
            <person name="Dluhosova J."/>
            <person name="Dluhos P."/>
            <person name="Patkova L."/>
            <person name="Nedelnik J."/>
            <person name="Repkova J."/>
        </authorList>
    </citation>
    <scope>NUCLEOTIDE SEQUENCE [LARGE SCALE GENOMIC DNA]</scope>
    <source>
        <strain evidence="10">cv. Tatra</strain>
        <tissue evidence="9">Young leaves</tissue>
    </source>
</reference>
<evidence type="ECO:0000256" key="3">
    <source>
        <dbReference type="ARBA" id="ARBA00022741"/>
    </source>
</evidence>
<feature type="binding site" evidence="6">
    <location>
        <position position="179"/>
    </location>
    <ligand>
        <name>ATP</name>
        <dbReference type="ChEBI" id="CHEBI:30616"/>
    </ligand>
</feature>
<sequence>IDIMGCVNSTYTPPRNRTRNRNRSRHVDRLKDQYANSDSAIKTIITHKKNYSSKESEVESKKRPLSVKTTTSGDNTGGGGGGGGGDDEKIKDVARDIDDDKSEGEEEENKNNNIASYEVKVGDGEWPKWLVDNIPKNVLATLIRKTADSYEKLGKVGRGTYSNVYKARDKDSGKIVALKKVRFDTSDSESIKFMAREIMIIQTLDHPNVIKLEGLATSRMQYSLYLVFEYMQCDLTRVISRPGERLSEPQIKCYMQQLLLGLQHCHERGVMHRDIKASNLLIDKRGVLKIADFGLANSLKVKPKGPLTNRVVTLWYRAPELLLGSTDYDYSIDIWSVGCLLGEMFVGRPILPGRTEIEQIHMIYKICGSPPEDYLTKMKLKTSFRPPHRYKASFEENFKDFPSSALNLLTTLLDFDPQLRGTAASALESQFFKSRPLACDISELPVIINKGDNERSQNKRRKRRKGLKKGQLSKRSASHSNLSGMNQAAEQFKTDSEVSKEEKSIGQNMLGPETGNSGSSSKSSSIFTSERSMNASISPVFLSSRKISPKTEGHPNALKNIKNYTLLQASILDMINPKEGNDFGQFRRSFSTLDFRLDPEKLSSLYGASSKLDKEV</sequence>
<keyword evidence="5 6" id="KW-0067">ATP-binding</keyword>
<feature type="non-terminal residue" evidence="9">
    <location>
        <position position="1"/>
    </location>
</feature>
<evidence type="ECO:0000256" key="2">
    <source>
        <dbReference type="ARBA" id="ARBA00022679"/>
    </source>
</evidence>
<feature type="domain" description="Protein kinase" evidence="8">
    <location>
        <begin position="150"/>
        <end position="432"/>
    </location>
</feature>
<evidence type="ECO:0000256" key="1">
    <source>
        <dbReference type="ARBA" id="ARBA00006485"/>
    </source>
</evidence>
<dbReference type="PROSITE" id="PS00108">
    <property type="entry name" value="PROTEIN_KINASE_ST"/>
    <property type="match status" value="1"/>
</dbReference>
<dbReference type="PANTHER" id="PTHR24056:SF221">
    <property type="entry name" value="OS02G0304500 PROTEIN"/>
    <property type="match status" value="1"/>
</dbReference>
<name>A0A2K3NR80_TRIPR</name>
<evidence type="ECO:0000313" key="9">
    <source>
        <dbReference type="EMBL" id="PNY05542.1"/>
    </source>
</evidence>
<dbReference type="InterPro" id="IPR008271">
    <property type="entry name" value="Ser/Thr_kinase_AS"/>
</dbReference>
<dbReference type="InterPro" id="IPR017441">
    <property type="entry name" value="Protein_kinase_ATP_BS"/>
</dbReference>
<feature type="compositionally biased region" description="Basic residues" evidence="7">
    <location>
        <begin position="458"/>
        <end position="472"/>
    </location>
</feature>
<proteinExistence type="inferred from homology"/>
<dbReference type="CDD" id="cd07840">
    <property type="entry name" value="STKc_CDK9_like"/>
    <property type="match status" value="1"/>
</dbReference>
<feature type="compositionally biased region" description="Polar residues" evidence="7">
    <location>
        <begin position="478"/>
        <end position="489"/>
    </location>
</feature>
<keyword evidence="3 6" id="KW-0547">Nucleotide-binding</keyword>
<evidence type="ECO:0000256" key="4">
    <source>
        <dbReference type="ARBA" id="ARBA00022777"/>
    </source>
</evidence>
<dbReference type="PROSITE" id="PS50011">
    <property type="entry name" value="PROTEIN_KINASE_DOM"/>
    <property type="match status" value="1"/>
</dbReference>
<comment type="caution">
    <text evidence="9">The sequence shown here is derived from an EMBL/GenBank/DDBJ whole genome shotgun (WGS) entry which is preliminary data.</text>
</comment>
<dbReference type="GO" id="GO:0005634">
    <property type="term" value="C:nucleus"/>
    <property type="evidence" value="ECO:0007669"/>
    <property type="project" value="TreeGrafter"/>
</dbReference>
<dbReference type="SUPFAM" id="SSF56112">
    <property type="entry name" value="Protein kinase-like (PK-like)"/>
    <property type="match status" value="1"/>
</dbReference>
<dbReference type="AlphaFoldDB" id="A0A2K3NR80"/>
<dbReference type="GO" id="GO:0000307">
    <property type="term" value="C:cyclin-dependent protein kinase holoenzyme complex"/>
    <property type="evidence" value="ECO:0007669"/>
    <property type="project" value="TreeGrafter"/>
</dbReference>
<feature type="region of interest" description="Disordered" evidence="7">
    <location>
        <begin position="1"/>
        <end position="25"/>
    </location>
</feature>
<dbReference type="PROSITE" id="PS00107">
    <property type="entry name" value="PROTEIN_KINASE_ATP"/>
    <property type="match status" value="1"/>
</dbReference>
<feature type="region of interest" description="Disordered" evidence="7">
    <location>
        <begin position="450"/>
        <end position="530"/>
    </location>
</feature>
<protein>
    <submittedName>
        <fullName evidence="9">Putative serine threonine-protein kinase</fullName>
    </submittedName>
</protein>
<dbReference type="Pfam" id="PF00069">
    <property type="entry name" value="Pkinase"/>
    <property type="match status" value="1"/>
</dbReference>
<feature type="compositionally biased region" description="Basic and acidic residues" evidence="7">
    <location>
        <begin position="492"/>
        <end position="504"/>
    </location>
</feature>
<dbReference type="SMART" id="SM00220">
    <property type="entry name" value="S_TKc"/>
    <property type="match status" value="1"/>
</dbReference>
<evidence type="ECO:0000256" key="6">
    <source>
        <dbReference type="PROSITE-ProRule" id="PRU10141"/>
    </source>
</evidence>
<dbReference type="STRING" id="57577.A0A2K3NR80"/>
<dbReference type="ExpressionAtlas" id="A0A2K3NR80">
    <property type="expression patterns" value="baseline"/>
</dbReference>
<evidence type="ECO:0000259" key="8">
    <source>
        <dbReference type="PROSITE" id="PS50011"/>
    </source>
</evidence>
<dbReference type="PANTHER" id="PTHR24056">
    <property type="entry name" value="CELL DIVISION PROTEIN KINASE"/>
    <property type="match status" value="1"/>
</dbReference>
<accession>A0A2K3NR80</accession>
<dbReference type="Gene3D" id="1.10.510.10">
    <property type="entry name" value="Transferase(Phosphotransferase) domain 1"/>
    <property type="match status" value="1"/>
</dbReference>
<evidence type="ECO:0000256" key="7">
    <source>
        <dbReference type="SAM" id="MobiDB-lite"/>
    </source>
</evidence>
<dbReference type="Proteomes" id="UP000236291">
    <property type="component" value="Unassembled WGS sequence"/>
</dbReference>
<reference evidence="9 10" key="1">
    <citation type="journal article" date="2014" name="Am. J. Bot.">
        <title>Genome assembly and annotation for red clover (Trifolium pratense; Fabaceae).</title>
        <authorList>
            <person name="Istvanek J."/>
            <person name="Jaros M."/>
            <person name="Krenek A."/>
            <person name="Repkova J."/>
        </authorList>
    </citation>
    <scope>NUCLEOTIDE SEQUENCE [LARGE SCALE GENOMIC DNA]</scope>
    <source>
        <strain evidence="10">cv. Tatra</strain>
        <tissue evidence="9">Young leaves</tissue>
    </source>
</reference>
<comment type="similarity">
    <text evidence="1">Belongs to the protein kinase superfamily. CMGC Ser/Thr protein kinase family. CDC2/CDKX subfamily.</text>
</comment>
<gene>
    <name evidence="9" type="ORF">L195_g001995</name>
</gene>
<dbReference type="GO" id="GO:0005524">
    <property type="term" value="F:ATP binding"/>
    <property type="evidence" value="ECO:0007669"/>
    <property type="project" value="UniProtKB-UniRule"/>
</dbReference>
<dbReference type="FunFam" id="3.30.200.20:FF:000021">
    <property type="entry name" value="probable serine/threonine-protein kinase At1g54610"/>
    <property type="match status" value="1"/>
</dbReference>
<dbReference type="Gene3D" id="3.30.200.20">
    <property type="entry name" value="Phosphorylase Kinase, domain 1"/>
    <property type="match status" value="1"/>
</dbReference>
<dbReference type="InterPro" id="IPR000719">
    <property type="entry name" value="Prot_kinase_dom"/>
</dbReference>
<keyword evidence="2" id="KW-0808">Transferase</keyword>
<evidence type="ECO:0000256" key="5">
    <source>
        <dbReference type="ARBA" id="ARBA00022840"/>
    </source>
</evidence>
<dbReference type="FunFam" id="1.10.510.10:FF:000620">
    <property type="entry name" value="Putative serine/threonine-protein kinase"/>
    <property type="match status" value="1"/>
</dbReference>
<dbReference type="EMBL" id="ASHM01000853">
    <property type="protein sequence ID" value="PNY05542.1"/>
    <property type="molecule type" value="Genomic_DNA"/>
</dbReference>
<dbReference type="InterPro" id="IPR050108">
    <property type="entry name" value="CDK"/>
</dbReference>